<keyword evidence="2" id="KW-0067">ATP-binding</keyword>
<keyword evidence="1" id="KW-0547">Nucleotide-binding</keyword>
<reference evidence="4" key="1">
    <citation type="submission" date="2021-01" db="EMBL/GenBank/DDBJ databases">
        <authorList>
            <person name="Corre E."/>
            <person name="Pelletier E."/>
            <person name="Niang G."/>
            <person name="Scheremetjew M."/>
            <person name="Finn R."/>
            <person name="Kale V."/>
            <person name="Holt S."/>
            <person name="Cochrane G."/>
            <person name="Meng A."/>
            <person name="Brown T."/>
            <person name="Cohen L."/>
        </authorList>
    </citation>
    <scope>NUCLEOTIDE SEQUENCE</scope>
    <source>
        <strain evidence="4">CCMP826</strain>
    </source>
</reference>
<dbReference type="SMART" id="SM00220">
    <property type="entry name" value="S_TKc"/>
    <property type="match status" value="1"/>
</dbReference>
<evidence type="ECO:0000256" key="2">
    <source>
        <dbReference type="ARBA" id="ARBA00022840"/>
    </source>
</evidence>
<dbReference type="Pfam" id="PF00069">
    <property type="entry name" value="Pkinase"/>
    <property type="match status" value="1"/>
</dbReference>
<name>A0A7S2MIH6_9STRA</name>
<dbReference type="PANTHER" id="PTHR24346:SF30">
    <property type="entry name" value="MATERNAL EMBRYONIC LEUCINE ZIPPER KINASE"/>
    <property type="match status" value="1"/>
</dbReference>
<dbReference type="GO" id="GO:0035556">
    <property type="term" value="P:intracellular signal transduction"/>
    <property type="evidence" value="ECO:0007669"/>
    <property type="project" value="TreeGrafter"/>
</dbReference>
<sequence length="434" mass="47559">MSAPSAPPSAPIPFPTLALLPARRLNAYVDVPHVEGDDISMATLRRRDSVSGNVVVRVNADGSFSSKAYWVQRKVSKVTCGSVRAGYVLRPMASSNEDAYSATRPWEVIPTSSSTANAAAMDDGSRNYEMVTIKMFDRAKLSALGNKTVDGPLTELSVLQMIADMHPEAHHVLGGVELLSDDRYIYCIMPYTGDGNVLEYIGNCGRLTEGAARYFFRQILEGLSFIESAGICDRGLSLARVLLNGNNSFISVSSMCLRVPYTSSGGENSVTDISNGITRRLITPQGQCGNQNYIPPEILSNEGSFDGYAVHTWAAGVMLFVMLFGKEPFIWATTDDSRYRTIAVDGKLSERVDIWLEEEEKTELGAERCSSHPPHLAFSEKAIDLLQKMLRADAKERLSLSEIMEHEWVVDGEVEMPPSLAPTPRDMVTGEVQS</sequence>
<protein>
    <recommendedName>
        <fullName evidence="3">Protein kinase domain-containing protein</fullName>
    </recommendedName>
</protein>
<dbReference type="GO" id="GO:0005524">
    <property type="term" value="F:ATP binding"/>
    <property type="evidence" value="ECO:0007669"/>
    <property type="project" value="UniProtKB-KW"/>
</dbReference>
<dbReference type="InterPro" id="IPR000719">
    <property type="entry name" value="Prot_kinase_dom"/>
</dbReference>
<evidence type="ECO:0000256" key="1">
    <source>
        <dbReference type="ARBA" id="ARBA00022741"/>
    </source>
</evidence>
<dbReference type="EMBL" id="HBGV01007436">
    <property type="protein sequence ID" value="CAD9485473.1"/>
    <property type="molecule type" value="Transcribed_RNA"/>
</dbReference>
<dbReference type="Gene3D" id="1.10.510.10">
    <property type="entry name" value="Transferase(Phosphotransferase) domain 1"/>
    <property type="match status" value="1"/>
</dbReference>
<gene>
    <name evidence="4" type="ORF">HTAM1171_LOCUS4531</name>
</gene>
<dbReference type="SUPFAM" id="SSF56112">
    <property type="entry name" value="Protein kinase-like (PK-like)"/>
    <property type="match status" value="1"/>
</dbReference>
<organism evidence="4">
    <name type="scientific">Helicotheca tamesis</name>
    <dbReference type="NCBI Taxonomy" id="374047"/>
    <lineage>
        <taxon>Eukaryota</taxon>
        <taxon>Sar</taxon>
        <taxon>Stramenopiles</taxon>
        <taxon>Ochrophyta</taxon>
        <taxon>Bacillariophyta</taxon>
        <taxon>Mediophyceae</taxon>
        <taxon>Lithodesmiophycidae</taxon>
        <taxon>Lithodesmiales</taxon>
        <taxon>Lithodesmiaceae</taxon>
        <taxon>Helicotheca</taxon>
    </lineage>
</organism>
<dbReference type="GO" id="GO:0004674">
    <property type="term" value="F:protein serine/threonine kinase activity"/>
    <property type="evidence" value="ECO:0007669"/>
    <property type="project" value="TreeGrafter"/>
</dbReference>
<dbReference type="PANTHER" id="PTHR24346">
    <property type="entry name" value="MAP/MICROTUBULE AFFINITY-REGULATING KINASE"/>
    <property type="match status" value="1"/>
</dbReference>
<evidence type="ECO:0000313" key="4">
    <source>
        <dbReference type="EMBL" id="CAD9485473.1"/>
    </source>
</evidence>
<dbReference type="AlphaFoldDB" id="A0A7S2MIH6"/>
<evidence type="ECO:0000259" key="3">
    <source>
        <dbReference type="PROSITE" id="PS50011"/>
    </source>
</evidence>
<dbReference type="PROSITE" id="PS50011">
    <property type="entry name" value="PROTEIN_KINASE_DOM"/>
    <property type="match status" value="1"/>
</dbReference>
<feature type="domain" description="Protein kinase" evidence="3">
    <location>
        <begin position="69"/>
        <end position="409"/>
    </location>
</feature>
<dbReference type="GO" id="GO:0005737">
    <property type="term" value="C:cytoplasm"/>
    <property type="evidence" value="ECO:0007669"/>
    <property type="project" value="TreeGrafter"/>
</dbReference>
<accession>A0A7S2MIH6</accession>
<dbReference type="InterPro" id="IPR011009">
    <property type="entry name" value="Kinase-like_dom_sf"/>
</dbReference>
<proteinExistence type="predicted"/>